<dbReference type="Pfam" id="PF04138">
    <property type="entry name" value="GtrA_DPMS_TM"/>
    <property type="match status" value="1"/>
</dbReference>
<accession>A0ABS9VIE8</accession>
<dbReference type="InterPro" id="IPR007267">
    <property type="entry name" value="GtrA_DPMS_TM"/>
</dbReference>
<dbReference type="Proteomes" id="UP001203058">
    <property type="component" value="Unassembled WGS sequence"/>
</dbReference>
<evidence type="ECO:0000256" key="3">
    <source>
        <dbReference type="ARBA" id="ARBA00022989"/>
    </source>
</evidence>
<feature type="domain" description="GtrA/DPMS transmembrane" evidence="6">
    <location>
        <begin position="2"/>
        <end position="121"/>
    </location>
</feature>
<feature type="transmembrane region" description="Helical" evidence="5">
    <location>
        <begin position="25"/>
        <end position="45"/>
    </location>
</feature>
<keyword evidence="4 5" id="KW-0472">Membrane</keyword>
<dbReference type="EMBL" id="JAKZHW010000001">
    <property type="protein sequence ID" value="MCH8614756.1"/>
    <property type="molecule type" value="Genomic_DNA"/>
</dbReference>
<evidence type="ECO:0000256" key="5">
    <source>
        <dbReference type="SAM" id="Phobius"/>
    </source>
</evidence>
<gene>
    <name evidence="7" type="ORF">LZ016_01360</name>
</gene>
<organism evidence="7 8">
    <name type="scientific">Sphingomonas telluris</name>
    <dbReference type="NCBI Taxonomy" id="2907998"/>
    <lineage>
        <taxon>Bacteria</taxon>
        <taxon>Pseudomonadati</taxon>
        <taxon>Pseudomonadota</taxon>
        <taxon>Alphaproteobacteria</taxon>
        <taxon>Sphingomonadales</taxon>
        <taxon>Sphingomonadaceae</taxon>
        <taxon>Sphingomonas</taxon>
    </lineage>
</organism>
<sequence length="123" mass="12922">MFAGVAIAANLAAQALVFAVYTGPFPLAAALAVGTIVGLVVKFELDRRLIFYAPQQDAAATGATFFFYASTGLITTALFWGTETLVHLASGGAPGSQYVGGFIGLTAGYVLKYQLDKRYVFRG</sequence>
<evidence type="ECO:0000256" key="2">
    <source>
        <dbReference type="ARBA" id="ARBA00022692"/>
    </source>
</evidence>
<dbReference type="NCBIfam" id="NF037976">
    <property type="entry name" value="gtrA_1"/>
    <property type="match status" value="1"/>
</dbReference>
<reference evidence="7 8" key="1">
    <citation type="submission" date="2022-03" db="EMBL/GenBank/DDBJ databases">
        <authorList>
            <person name="Jo J.-H."/>
            <person name="Im W.-T."/>
        </authorList>
    </citation>
    <scope>NUCLEOTIDE SEQUENCE [LARGE SCALE GENOMIC DNA]</scope>
    <source>
        <strain evidence="7 8">SM33</strain>
    </source>
</reference>
<comment type="subcellular location">
    <subcellularLocation>
        <location evidence="1">Membrane</location>
        <topology evidence="1">Multi-pass membrane protein</topology>
    </subcellularLocation>
</comment>
<evidence type="ECO:0000256" key="1">
    <source>
        <dbReference type="ARBA" id="ARBA00004141"/>
    </source>
</evidence>
<proteinExistence type="predicted"/>
<name>A0ABS9VIE8_9SPHN</name>
<feature type="transmembrane region" description="Helical" evidence="5">
    <location>
        <begin position="92"/>
        <end position="111"/>
    </location>
</feature>
<keyword evidence="2 5" id="KW-0812">Transmembrane</keyword>
<protein>
    <submittedName>
        <fullName evidence="7">GtrA family protein</fullName>
    </submittedName>
</protein>
<evidence type="ECO:0000259" key="6">
    <source>
        <dbReference type="Pfam" id="PF04138"/>
    </source>
</evidence>
<dbReference type="RefSeq" id="WP_241445332.1">
    <property type="nucleotide sequence ID" value="NZ_JAKZHW010000001.1"/>
</dbReference>
<comment type="caution">
    <text evidence="7">The sequence shown here is derived from an EMBL/GenBank/DDBJ whole genome shotgun (WGS) entry which is preliminary data.</text>
</comment>
<evidence type="ECO:0000313" key="8">
    <source>
        <dbReference type="Proteomes" id="UP001203058"/>
    </source>
</evidence>
<keyword evidence="3 5" id="KW-1133">Transmembrane helix</keyword>
<keyword evidence="8" id="KW-1185">Reference proteome</keyword>
<evidence type="ECO:0000256" key="4">
    <source>
        <dbReference type="ARBA" id="ARBA00023136"/>
    </source>
</evidence>
<feature type="transmembrane region" description="Helical" evidence="5">
    <location>
        <begin position="57"/>
        <end position="80"/>
    </location>
</feature>
<evidence type="ECO:0000313" key="7">
    <source>
        <dbReference type="EMBL" id="MCH8614756.1"/>
    </source>
</evidence>